<dbReference type="EMBL" id="CP002048">
    <property type="protein sequence ID" value="ADI02756.1"/>
    <property type="molecule type" value="Genomic_DNA"/>
</dbReference>
<dbReference type="Proteomes" id="UP000000378">
    <property type="component" value="Chromosome"/>
</dbReference>
<evidence type="ECO:0000313" key="1">
    <source>
        <dbReference type="EMBL" id="ADI02756.1"/>
    </source>
</evidence>
<reference evidence="1 2" key="2">
    <citation type="journal article" date="2010" name="Stand. Genomic Sci.">
        <title>Complete genome sequence of Syntrophothermus lipocalidus type strain (TGB-C1).</title>
        <authorList>
            <person name="Djao O.D."/>
            <person name="Zhang X."/>
            <person name="Lucas S."/>
            <person name="Lapidus A."/>
            <person name="Del Rio T.G."/>
            <person name="Nolan M."/>
            <person name="Tice H."/>
            <person name="Cheng J.F."/>
            <person name="Han C."/>
            <person name="Tapia R."/>
            <person name="Goodwin L."/>
            <person name="Pitluck S."/>
            <person name="Liolios K."/>
            <person name="Ivanova N."/>
            <person name="Mavromatis K."/>
            <person name="Mikhailova N."/>
            <person name="Ovchinnikova G."/>
            <person name="Pati A."/>
            <person name="Brambilla E."/>
            <person name="Chen A."/>
            <person name="Palaniappan K."/>
            <person name="Land M."/>
            <person name="Hauser L."/>
            <person name="Chang Y.J."/>
            <person name="Jeffries C.D."/>
            <person name="Rohde M."/>
            <person name="Sikorski J."/>
            <person name="Spring S."/>
            <person name="Goker M."/>
            <person name="Detter J.C."/>
            <person name="Woyke T."/>
            <person name="Bristow J."/>
            <person name="Eisen J.A."/>
            <person name="Markowitz V."/>
            <person name="Hugenholtz P."/>
            <person name="Kyrpides N.C."/>
            <person name="Klenk H.P."/>
        </authorList>
    </citation>
    <scope>NUCLEOTIDE SEQUENCE [LARGE SCALE GENOMIC DNA]</scope>
    <source>
        <strain evidence="2">DSM 12680 / TGB-C1</strain>
    </source>
</reference>
<keyword evidence="2" id="KW-1185">Reference proteome</keyword>
<dbReference type="KEGG" id="slp:Slip_2009"/>
<organism evidence="1 2">
    <name type="scientific">Syntrophothermus lipocalidus (strain DSM 12680 / TGB-C1)</name>
    <dbReference type="NCBI Taxonomy" id="643648"/>
    <lineage>
        <taxon>Bacteria</taxon>
        <taxon>Bacillati</taxon>
        <taxon>Bacillota</taxon>
        <taxon>Clostridia</taxon>
        <taxon>Eubacteriales</taxon>
        <taxon>Syntrophomonadaceae</taxon>
        <taxon>Syntrophothermus</taxon>
    </lineage>
</organism>
<dbReference type="STRING" id="643648.Slip_2009"/>
<proteinExistence type="predicted"/>
<gene>
    <name evidence="1" type="ordered locus">Slip_2009</name>
</gene>
<sequence length="105" mass="12063">MPMLLKNCFKCRFFRTIFCVHPESIAATKEQMLPGWYLCCQRNIKLDETIKPVKGFPWIDHQVLRQFAALNGAVSVKCPLDVSPRPLQGALFRCEDLEQGHQKAD</sequence>
<accession>D7CPX8</accession>
<reference evidence="2" key="1">
    <citation type="journal article" date="2010" name="Stand. Genomic Sci.">
        <title>Complete genome sequence of Syntrophothermus lipocalidus type strain (TGB-C1T).</title>
        <authorList>
            <consortium name="US DOE Joint Genome Institute (JGI-PGF)"/>
            <person name="Djao O."/>
            <person name="Zhang X."/>
            <person name="Lucas S."/>
            <person name="Lapidus A."/>
            <person name="Glavina Del Rio T."/>
            <person name="Nolan M."/>
            <person name="Tice H."/>
            <person name="Cheng J."/>
            <person name="Han C."/>
            <person name="Tapia R."/>
            <person name="Goodwin L."/>
            <person name="Pitluck S."/>
            <person name="Liolios K."/>
            <person name="Ivanova N."/>
            <person name="Mavromatis K."/>
            <person name="Mikhailova N."/>
            <person name="Ovchinnikova G."/>
            <person name="Pati A."/>
            <person name="Brambilla E."/>
            <person name="Chen A."/>
            <person name="Palaniappan K."/>
            <person name="Land M."/>
            <person name="Hauser L."/>
            <person name="Chang Y."/>
            <person name="Jeffries C."/>
            <person name="Rohde M."/>
            <person name="Sikorski J."/>
            <person name="Spring S."/>
            <person name="Goker M."/>
            <person name="Detter J."/>
            <person name="Woyke T."/>
            <person name="Bristow J."/>
            <person name="Eisen J."/>
            <person name="Markowitz V."/>
            <person name="Hugenholtz P."/>
            <person name="Kyrpides N."/>
            <person name="Klenk H."/>
        </authorList>
    </citation>
    <scope>NUCLEOTIDE SEQUENCE [LARGE SCALE GENOMIC DNA]</scope>
    <source>
        <strain evidence="2">DSM 12680 / TGB-C1</strain>
    </source>
</reference>
<dbReference type="AlphaFoldDB" id="D7CPX8"/>
<evidence type="ECO:0000313" key="2">
    <source>
        <dbReference type="Proteomes" id="UP000000378"/>
    </source>
</evidence>
<dbReference type="HOGENOM" id="CLU_2235242_0_0_9"/>
<name>D7CPX8_SYNLT</name>
<protein>
    <submittedName>
        <fullName evidence="1">Uncharacterized protein</fullName>
    </submittedName>
</protein>